<keyword evidence="1" id="KW-0808">Transferase</keyword>
<dbReference type="PATRIC" id="fig|754477.3.peg.18"/>
<dbReference type="RefSeq" id="WP_014702656.1">
    <property type="nucleotide sequence ID" value="NC_017856.1"/>
</dbReference>
<proteinExistence type="predicted"/>
<dbReference type="HOGENOM" id="CLU_063353_0_0_6"/>
<accession>I1YE60</accession>
<dbReference type="Pfam" id="PF13489">
    <property type="entry name" value="Methyltransf_23"/>
    <property type="match status" value="1"/>
</dbReference>
<organism evidence="1 2">
    <name type="scientific">Methylophaga frappieri (strain ATCC BAA-2434 / DSM 25690 / JAM7)</name>
    <dbReference type="NCBI Taxonomy" id="754477"/>
    <lineage>
        <taxon>Bacteria</taxon>
        <taxon>Pseudomonadati</taxon>
        <taxon>Pseudomonadota</taxon>
        <taxon>Gammaproteobacteria</taxon>
        <taxon>Thiotrichales</taxon>
        <taxon>Piscirickettsiaceae</taxon>
        <taxon>Methylophaga</taxon>
    </lineage>
</organism>
<keyword evidence="1" id="KW-0489">Methyltransferase</keyword>
<dbReference type="GO" id="GO:0032259">
    <property type="term" value="P:methylation"/>
    <property type="evidence" value="ECO:0007669"/>
    <property type="project" value="UniProtKB-KW"/>
</dbReference>
<evidence type="ECO:0000313" key="1">
    <source>
        <dbReference type="EMBL" id="AFJ01203.1"/>
    </source>
</evidence>
<dbReference type="GO" id="GO:0008168">
    <property type="term" value="F:methyltransferase activity"/>
    <property type="evidence" value="ECO:0007669"/>
    <property type="project" value="UniProtKB-KW"/>
</dbReference>
<dbReference type="Proteomes" id="UP000009145">
    <property type="component" value="Chromosome"/>
</dbReference>
<dbReference type="InterPro" id="IPR029063">
    <property type="entry name" value="SAM-dependent_MTases_sf"/>
</dbReference>
<protein>
    <submittedName>
        <fullName evidence="1">Methyltransferase-like protein</fullName>
    </submittedName>
</protein>
<name>I1YE60_METFJ</name>
<dbReference type="STRING" id="754477.Q7C_18"/>
<gene>
    <name evidence="1" type="ordered locus">Q7C_18</name>
</gene>
<dbReference type="Gene3D" id="3.40.50.150">
    <property type="entry name" value="Vaccinia Virus protein VP39"/>
    <property type="match status" value="1"/>
</dbReference>
<dbReference type="eggNOG" id="COG2227">
    <property type="taxonomic scope" value="Bacteria"/>
</dbReference>
<reference evidence="1 2" key="1">
    <citation type="journal article" date="2012" name="J. Bacteriol.">
        <title>Complete genome sequences of Methylophaga sp. strain JAM1 and Methylophaga sp. strain JAM7.</title>
        <authorList>
            <person name="Villeneuve C."/>
            <person name="Martineau C."/>
            <person name="Mauffrey F."/>
            <person name="Villemur R."/>
        </authorList>
    </citation>
    <scope>NUCLEOTIDE SEQUENCE [LARGE SCALE GENOMIC DNA]</scope>
    <source>
        <strain evidence="1 2">JAM7</strain>
    </source>
</reference>
<sequence>MSVSFCRLCHSPVSDFFTVQKRHYEACLHCHAVQLDVASLPTPAAELALYQTHQNEVDDPRYQAFTAPVTTAILERQKSTDIGLDFGAGPGPVVAHQLTRQGYQIIGYDPFFQPDKIALSRQYDFIICCEVMEHFHHPAESFALLRKLLKPGGVLYCMTSLFHEQLDFKQWHYKNDATHAFFYHQQSLHWIRDQIGFRHLENDQKLILFSR</sequence>
<dbReference type="CDD" id="cd02440">
    <property type="entry name" value="AdoMet_MTases"/>
    <property type="match status" value="1"/>
</dbReference>
<evidence type="ECO:0000313" key="2">
    <source>
        <dbReference type="Proteomes" id="UP000009145"/>
    </source>
</evidence>
<dbReference type="SUPFAM" id="SSF53335">
    <property type="entry name" value="S-adenosyl-L-methionine-dependent methyltransferases"/>
    <property type="match status" value="1"/>
</dbReference>
<dbReference type="AlphaFoldDB" id="I1YE60"/>
<dbReference type="OrthoDB" id="9791944at2"/>
<keyword evidence="2" id="KW-1185">Reference proteome</keyword>
<dbReference type="EMBL" id="CP003380">
    <property type="protein sequence ID" value="AFJ01203.1"/>
    <property type="molecule type" value="Genomic_DNA"/>
</dbReference>
<dbReference type="KEGG" id="mec:Q7C_18"/>